<dbReference type="OrthoDB" id="6538033at2759"/>
<feature type="domain" description="Reverse transcriptase" evidence="1">
    <location>
        <begin position="4"/>
        <end position="259"/>
    </location>
</feature>
<keyword evidence="3" id="KW-1185">Reference proteome</keyword>
<dbReference type="PANTHER" id="PTHR19446">
    <property type="entry name" value="REVERSE TRANSCRIPTASES"/>
    <property type="match status" value="1"/>
</dbReference>
<protein>
    <recommendedName>
        <fullName evidence="1">Reverse transcriptase domain-containing protein</fullName>
    </recommendedName>
</protein>
<dbReference type="Pfam" id="PF00078">
    <property type="entry name" value="RVT_1"/>
    <property type="match status" value="1"/>
</dbReference>
<sequence>FFNKCLELKCFLDPLKIGLVILFHKTGKEEQNIKSYRPISLLPTLGKLLEKLLLQRFNFHLKTKKLQRPLQYGFREGKSADDALLHVTSLLEEARRQEKHAMFISLDISGAFDSLQYSSIRDRFASLSLFSNISETLLDTLRNRKVAMQTSERPVLWEQTQGYPQGSCSGPAFWNIVADEILSVQWPQGVHLQTFADAFAFIVTDSTREGLRKLNKLALGKFKEWADNNKLHVSMEKSSYVLFSKLVRGPTIKWGTNQLTVKTI</sequence>
<dbReference type="SUPFAM" id="SSF56672">
    <property type="entry name" value="DNA/RNA polymerases"/>
    <property type="match status" value="1"/>
</dbReference>
<proteinExistence type="predicted"/>
<evidence type="ECO:0000313" key="2">
    <source>
        <dbReference type="EMBL" id="GBM73670.1"/>
    </source>
</evidence>
<comment type="caution">
    <text evidence="2">The sequence shown here is derived from an EMBL/GenBank/DDBJ whole genome shotgun (WGS) entry which is preliminary data.</text>
</comment>
<dbReference type="EMBL" id="BGPR01105624">
    <property type="protein sequence ID" value="GBM73670.1"/>
    <property type="molecule type" value="Genomic_DNA"/>
</dbReference>
<reference evidence="2 3" key="1">
    <citation type="journal article" date="2019" name="Sci. Rep.">
        <title>Orb-weaving spider Araneus ventricosus genome elucidates the spidroin gene catalogue.</title>
        <authorList>
            <person name="Kono N."/>
            <person name="Nakamura H."/>
            <person name="Ohtoshi R."/>
            <person name="Moran D.A.P."/>
            <person name="Shinohara A."/>
            <person name="Yoshida Y."/>
            <person name="Fujiwara M."/>
            <person name="Mori M."/>
            <person name="Tomita M."/>
            <person name="Arakawa K."/>
        </authorList>
    </citation>
    <scope>NUCLEOTIDE SEQUENCE [LARGE SCALE GENOMIC DNA]</scope>
</reference>
<dbReference type="InterPro" id="IPR043502">
    <property type="entry name" value="DNA/RNA_pol_sf"/>
</dbReference>
<name>A0A4Y2I859_ARAVE</name>
<organism evidence="2 3">
    <name type="scientific">Araneus ventricosus</name>
    <name type="common">Orbweaver spider</name>
    <name type="synonym">Epeira ventricosa</name>
    <dbReference type="NCBI Taxonomy" id="182803"/>
    <lineage>
        <taxon>Eukaryota</taxon>
        <taxon>Metazoa</taxon>
        <taxon>Ecdysozoa</taxon>
        <taxon>Arthropoda</taxon>
        <taxon>Chelicerata</taxon>
        <taxon>Arachnida</taxon>
        <taxon>Araneae</taxon>
        <taxon>Araneomorphae</taxon>
        <taxon>Entelegynae</taxon>
        <taxon>Araneoidea</taxon>
        <taxon>Araneidae</taxon>
        <taxon>Araneus</taxon>
    </lineage>
</organism>
<dbReference type="Proteomes" id="UP000499080">
    <property type="component" value="Unassembled WGS sequence"/>
</dbReference>
<dbReference type="InterPro" id="IPR000477">
    <property type="entry name" value="RT_dom"/>
</dbReference>
<accession>A0A4Y2I859</accession>
<evidence type="ECO:0000259" key="1">
    <source>
        <dbReference type="PROSITE" id="PS50878"/>
    </source>
</evidence>
<dbReference type="GO" id="GO:0071897">
    <property type="term" value="P:DNA biosynthetic process"/>
    <property type="evidence" value="ECO:0007669"/>
    <property type="project" value="UniProtKB-ARBA"/>
</dbReference>
<gene>
    <name evidence="2" type="ORF">AVEN_216149_1</name>
</gene>
<dbReference type="PROSITE" id="PS50878">
    <property type="entry name" value="RT_POL"/>
    <property type="match status" value="1"/>
</dbReference>
<dbReference type="AlphaFoldDB" id="A0A4Y2I859"/>
<evidence type="ECO:0000313" key="3">
    <source>
        <dbReference type="Proteomes" id="UP000499080"/>
    </source>
</evidence>
<feature type="non-terminal residue" evidence="2">
    <location>
        <position position="1"/>
    </location>
</feature>